<dbReference type="Proteomes" id="UP000265520">
    <property type="component" value="Unassembled WGS sequence"/>
</dbReference>
<evidence type="ECO:0000313" key="1">
    <source>
        <dbReference type="EMBL" id="MCI64305.1"/>
    </source>
</evidence>
<name>A0A392TWU6_9FABA</name>
<keyword evidence="2" id="KW-1185">Reference proteome</keyword>
<reference evidence="1 2" key="1">
    <citation type="journal article" date="2018" name="Front. Plant Sci.">
        <title>Red Clover (Trifolium pratense) and Zigzag Clover (T. medium) - A Picture of Genomic Similarities and Differences.</title>
        <authorList>
            <person name="Dluhosova J."/>
            <person name="Istvanek J."/>
            <person name="Nedelnik J."/>
            <person name="Repkova J."/>
        </authorList>
    </citation>
    <scope>NUCLEOTIDE SEQUENCE [LARGE SCALE GENOMIC DNA]</scope>
    <source>
        <strain evidence="2">cv. 10/8</strain>
        <tissue evidence="1">Leaf</tissue>
    </source>
</reference>
<accession>A0A392TWU6</accession>
<protein>
    <submittedName>
        <fullName evidence="1">Uncharacterized protein</fullName>
    </submittedName>
</protein>
<dbReference type="AlphaFoldDB" id="A0A392TWU6"/>
<dbReference type="EMBL" id="LXQA010653051">
    <property type="protein sequence ID" value="MCI64305.1"/>
    <property type="molecule type" value="Genomic_DNA"/>
</dbReference>
<proteinExistence type="predicted"/>
<sequence>MVYFAGVLQEKRQGAYYGIAIAQIMEAIMVEIEPLQKSYNVASGGLPCLKIVTN</sequence>
<evidence type="ECO:0000313" key="2">
    <source>
        <dbReference type="Proteomes" id="UP000265520"/>
    </source>
</evidence>
<comment type="caution">
    <text evidence="1">The sequence shown here is derived from an EMBL/GenBank/DDBJ whole genome shotgun (WGS) entry which is preliminary data.</text>
</comment>
<feature type="non-terminal residue" evidence="1">
    <location>
        <position position="54"/>
    </location>
</feature>
<organism evidence="1 2">
    <name type="scientific">Trifolium medium</name>
    <dbReference type="NCBI Taxonomy" id="97028"/>
    <lineage>
        <taxon>Eukaryota</taxon>
        <taxon>Viridiplantae</taxon>
        <taxon>Streptophyta</taxon>
        <taxon>Embryophyta</taxon>
        <taxon>Tracheophyta</taxon>
        <taxon>Spermatophyta</taxon>
        <taxon>Magnoliopsida</taxon>
        <taxon>eudicotyledons</taxon>
        <taxon>Gunneridae</taxon>
        <taxon>Pentapetalae</taxon>
        <taxon>rosids</taxon>
        <taxon>fabids</taxon>
        <taxon>Fabales</taxon>
        <taxon>Fabaceae</taxon>
        <taxon>Papilionoideae</taxon>
        <taxon>50 kb inversion clade</taxon>
        <taxon>NPAAA clade</taxon>
        <taxon>Hologalegina</taxon>
        <taxon>IRL clade</taxon>
        <taxon>Trifolieae</taxon>
        <taxon>Trifolium</taxon>
    </lineage>
</organism>